<evidence type="ECO:0000259" key="9">
    <source>
        <dbReference type="PROSITE" id="PS50011"/>
    </source>
</evidence>
<gene>
    <name evidence="10" type="ORF">K7B10_15690</name>
</gene>
<dbReference type="InterPro" id="IPR000719">
    <property type="entry name" value="Prot_kinase_dom"/>
</dbReference>
<reference evidence="10 11" key="1">
    <citation type="submission" date="2021-08" db="EMBL/GenBank/DDBJ databases">
        <title>Genomic Architecture of Streptomyces flavotricini NGL1 and Streptomyces erythrochromogenes HMS4 With Differential Plant Beneficial attributes and laccase production capabilities.</title>
        <authorList>
            <person name="Salwan R."/>
            <person name="Kaur R."/>
            <person name="Sharma V."/>
        </authorList>
    </citation>
    <scope>NUCLEOTIDE SEQUENCE [LARGE SCALE GENOMIC DNA]</scope>
    <source>
        <strain evidence="10 11">NGL1</strain>
    </source>
</reference>
<feature type="compositionally biased region" description="Low complexity" evidence="8">
    <location>
        <begin position="362"/>
        <end position="379"/>
    </location>
</feature>
<dbReference type="Gene3D" id="2.130.10.10">
    <property type="entry name" value="YVTN repeat-like/Quinoprotein amine dehydrogenase"/>
    <property type="match status" value="1"/>
</dbReference>
<proteinExistence type="predicted"/>
<name>A0ABS8E6N3_9ACTN</name>
<evidence type="ECO:0000256" key="8">
    <source>
        <dbReference type="SAM" id="MobiDB-lite"/>
    </source>
</evidence>
<dbReference type="Gene3D" id="1.10.510.10">
    <property type="entry name" value="Transferase(Phosphotransferase) domain 1"/>
    <property type="match status" value="1"/>
</dbReference>
<dbReference type="RefSeq" id="WP_229336663.1">
    <property type="nucleotide sequence ID" value="NZ_JAINUL010000001.1"/>
</dbReference>
<keyword evidence="11" id="KW-1185">Reference proteome</keyword>
<keyword evidence="5 10" id="KW-0418">Kinase</keyword>
<dbReference type="SMART" id="SM00220">
    <property type="entry name" value="S_TKc"/>
    <property type="match status" value="1"/>
</dbReference>
<dbReference type="InterPro" id="IPR015943">
    <property type="entry name" value="WD40/YVTN_repeat-like_dom_sf"/>
</dbReference>
<evidence type="ECO:0000256" key="6">
    <source>
        <dbReference type="ARBA" id="ARBA00022840"/>
    </source>
</evidence>
<feature type="compositionally biased region" description="Low complexity" evidence="8">
    <location>
        <begin position="295"/>
        <end position="312"/>
    </location>
</feature>
<keyword evidence="4 7" id="KW-0547">Nucleotide-binding</keyword>
<dbReference type="SUPFAM" id="SSF56112">
    <property type="entry name" value="Protein kinase-like (PK-like)"/>
    <property type="match status" value="1"/>
</dbReference>
<dbReference type="Proteomes" id="UP001520654">
    <property type="component" value="Unassembled WGS sequence"/>
</dbReference>
<dbReference type="InterPro" id="IPR011009">
    <property type="entry name" value="Kinase-like_dom_sf"/>
</dbReference>
<dbReference type="InterPro" id="IPR002372">
    <property type="entry name" value="PQQ_rpt_dom"/>
</dbReference>
<dbReference type="Pfam" id="PF13360">
    <property type="entry name" value="PQQ_2"/>
    <property type="match status" value="1"/>
</dbReference>
<organism evidence="10 11">
    <name type="scientific">Streptomyces flavotricini</name>
    <dbReference type="NCBI Taxonomy" id="66888"/>
    <lineage>
        <taxon>Bacteria</taxon>
        <taxon>Bacillati</taxon>
        <taxon>Actinomycetota</taxon>
        <taxon>Actinomycetes</taxon>
        <taxon>Kitasatosporales</taxon>
        <taxon>Streptomycetaceae</taxon>
        <taxon>Streptomyces</taxon>
    </lineage>
</organism>
<comment type="caution">
    <text evidence="10">The sequence shown here is derived from an EMBL/GenBank/DDBJ whole genome shotgun (WGS) entry which is preliminary data.</text>
</comment>
<feature type="domain" description="Protein kinase" evidence="9">
    <location>
        <begin position="11"/>
        <end position="271"/>
    </location>
</feature>
<dbReference type="InterPro" id="IPR018391">
    <property type="entry name" value="PQQ_b-propeller_rpt"/>
</dbReference>
<feature type="binding site" evidence="7">
    <location>
        <position position="40"/>
    </location>
    <ligand>
        <name>ATP</name>
        <dbReference type="ChEBI" id="CHEBI:30616"/>
    </ligand>
</feature>
<feature type="region of interest" description="Disordered" evidence="8">
    <location>
        <begin position="271"/>
        <end position="381"/>
    </location>
</feature>
<accession>A0ABS8E6N3</accession>
<dbReference type="EMBL" id="JAINUL010000001">
    <property type="protein sequence ID" value="MCC0096202.1"/>
    <property type="molecule type" value="Genomic_DNA"/>
</dbReference>
<evidence type="ECO:0000313" key="11">
    <source>
        <dbReference type="Proteomes" id="UP001520654"/>
    </source>
</evidence>
<dbReference type="SUPFAM" id="SSF50998">
    <property type="entry name" value="Quinoprotein alcohol dehydrogenase-like"/>
    <property type="match status" value="1"/>
</dbReference>
<dbReference type="Gene3D" id="3.30.200.20">
    <property type="entry name" value="Phosphorylase Kinase, domain 1"/>
    <property type="match status" value="1"/>
</dbReference>
<evidence type="ECO:0000256" key="4">
    <source>
        <dbReference type="ARBA" id="ARBA00022741"/>
    </source>
</evidence>
<dbReference type="CDD" id="cd14014">
    <property type="entry name" value="STKc_PknB_like"/>
    <property type="match status" value="1"/>
</dbReference>
<dbReference type="PANTHER" id="PTHR43289">
    <property type="entry name" value="MITOGEN-ACTIVATED PROTEIN KINASE KINASE KINASE 20-RELATED"/>
    <property type="match status" value="1"/>
</dbReference>
<dbReference type="PROSITE" id="PS00108">
    <property type="entry name" value="PROTEIN_KINASE_ST"/>
    <property type="match status" value="1"/>
</dbReference>
<keyword evidence="6 7" id="KW-0067">ATP-binding</keyword>
<dbReference type="Pfam" id="PF00069">
    <property type="entry name" value="Pkinase"/>
    <property type="match status" value="1"/>
</dbReference>
<sequence length="1109" mass="115454">MRVGDELAGRYRLERRLGQGGMGEVWRGHDLVLDRSVAVKVLLEAATNDEVVARFRREATIGARLQHPGITVVHDVGQQDGRLFIVMELLSGEDLSTVLARDGGLAVDLAVDLAAQTAEALAVAHGQAVVHRDLKPGNLFLLPGSRIKICDFGIAHSAEATAGWTVTGRIIGTPAYMAPEQWRGERVGARCDLYALGCVLYALVSGAPPFGQAESPYVLMHRHVAEAPLPLREAGTPVPVELDRLVLALLAKEPADRPESAEAVGKALRSLRAGGNGGATGYGPVEPRPEPGPGPAARAGEPAAGGRPPGAETTEEAAEDGAGAGRAAGPERGSGDRPPGSGAGADSGADSGMADGSGGVEPASGPAAGADPGPDPASGVASGVREFVRELLAQAQEELRGRPGTGDARVEVLAVAADAAARFDAELAASLLAEAESAAWTDGRGDGAGVARLLTALARTTAPHAPARARRLLTDAQQALFTVFGPRREAPLRALAEELIKVAPEQASQIAGHHLGGRPAPGGLRARIEAALVAALPEEAEGRLSRIQDPGQRAAATYDTVLAVAPRDLETALRLSERIGSAGARLLALCQVAQDLAAAGDRAGGARALQQAEAALPEVLEERAAWLREEADHQEGDGGRVQAERLRTRAGALLRGRPETAGDEKADHALAALAAARDRVAAATRPAPEPARARERAEQARALPEPADRARALARIARDCVAAAGTPWLPEVAAGTGSPPPPALTTLGERVPAPRPPDADGRRWQQGGRPDALHCAGDGLVRRSGAEVGCVRADVGAPRWTAYADEGAIAPPLPGTGRLRVSCVADAATVYVAVRREGGAGVRLVAREQRDGRVRWWRDLPEQGAGVLCGAGPVLVHRAANGLTALRATTGGVAWEHTLPGVRSLQAVGGCLVLADDAWFRALDPSDGRQLWGHVRGSEPVGPTPGAQPVHLVDGTRLYALDRDTGRLRWRFAPGLRMARPLVERDTVYVAAHRQFHGDLVLALDARTGAVRWRRTVARNEGRGARDEEAGSSLELLGLRPGGLYVKAARGGRRGLLGRELGPFVAVLDPASGRPLRQWEHPGLGGGDTLLIGDRLVLSAPALAAYDLP</sequence>
<protein>
    <recommendedName>
        <fullName evidence="1">non-specific serine/threonine protein kinase</fullName>
        <ecNumber evidence="1">2.7.11.1</ecNumber>
    </recommendedName>
</protein>
<dbReference type="PANTHER" id="PTHR43289:SF6">
    <property type="entry name" value="SERINE_THREONINE-PROTEIN KINASE NEKL-3"/>
    <property type="match status" value="1"/>
</dbReference>
<evidence type="ECO:0000256" key="2">
    <source>
        <dbReference type="ARBA" id="ARBA00022527"/>
    </source>
</evidence>
<evidence type="ECO:0000256" key="3">
    <source>
        <dbReference type="ARBA" id="ARBA00022679"/>
    </source>
</evidence>
<dbReference type="GO" id="GO:0016301">
    <property type="term" value="F:kinase activity"/>
    <property type="evidence" value="ECO:0007669"/>
    <property type="project" value="UniProtKB-KW"/>
</dbReference>
<dbReference type="PROSITE" id="PS50011">
    <property type="entry name" value="PROTEIN_KINASE_DOM"/>
    <property type="match status" value="1"/>
</dbReference>
<keyword evidence="2" id="KW-0723">Serine/threonine-protein kinase</keyword>
<feature type="compositionally biased region" description="Low complexity" evidence="8">
    <location>
        <begin position="344"/>
        <end position="354"/>
    </location>
</feature>
<dbReference type="InterPro" id="IPR017441">
    <property type="entry name" value="Protein_kinase_ATP_BS"/>
</dbReference>
<feature type="region of interest" description="Disordered" evidence="8">
    <location>
        <begin position="732"/>
        <end position="771"/>
    </location>
</feature>
<evidence type="ECO:0000256" key="1">
    <source>
        <dbReference type="ARBA" id="ARBA00012513"/>
    </source>
</evidence>
<evidence type="ECO:0000256" key="5">
    <source>
        <dbReference type="ARBA" id="ARBA00022777"/>
    </source>
</evidence>
<feature type="region of interest" description="Disordered" evidence="8">
    <location>
        <begin position="683"/>
        <end position="706"/>
    </location>
</feature>
<keyword evidence="3" id="KW-0808">Transferase</keyword>
<dbReference type="InterPro" id="IPR011047">
    <property type="entry name" value="Quinoprotein_ADH-like_sf"/>
</dbReference>
<dbReference type="Gene3D" id="2.40.128.630">
    <property type="match status" value="1"/>
</dbReference>
<dbReference type="InterPro" id="IPR008271">
    <property type="entry name" value="Ser/Thr_kinase_AS"/>
</dbReference>
<dbReference type="PROSITE" id="PS00107">
    <property type="entry name" value="PROTEIN_KINASE_ATP"/>
    <property type="match status" value="1"/>
</dbReference>
<evidence type="ECO:0000256" key="7">
    <source>
        <dbReference type="PROSITE-ProRule" id="PRU10141"/>
    </source>
</evidence>
<dbReference type="EC" id="2.7.11.1" evidence="1"/>
<dbReference type="SMART" id="SM00564">
    <property type="entry name" value="PQQ"/>
    <property type="match status" value="2"/>
</dbReference>
<evidence type="ECO:0000313" key="10">
    <source>
        <dbReference type="EMBL" id="MCC0096202.1"/>
    </source>
</evidence>